<keyword evidence="2" id="KW-1185">Reference proteome</keyword>
<organism evidence="1 2">
    <name type="scientific">Chitinophaga arvensicola</name>
    <dbReference type="NCBI Taxonomy" id="29529"/>
    <lineage>
        <taxon>Bacteria</taxon>
        <taxon>Pseudomonadati</taxon>
        <taxon>Bacteroidota</taxon>
        <taxon>Chitinophagia</taxon>
        <taxon>Chitinophagales</taxon>
        <taxon>Chitinophagaceae</taxon>
        <taxon>Chitinophaga</taxon>
    </lineage>
</organism>
<dbReference type="STRING" id="29529.SAMN04488122_4332"/>
<accession>A0A1I0S7B8</accession>
<dbReference type="RefSeq" id="WP_089897945.1">
    <property type="nucleotide sequence ID" value="NZ_FOJG01000002.1"/>
</dbReference>
<sequence length="68" mass="7275">MMIHLGSPIGGDALLRPDAANENVSQNGTGADSVLTFTSNQTQTEKQSEYVVLGQELVTSLLMMEGYD</sequence>
<evidence type="ECO:0000313" key="2">
    <source>
        <dbReference type="Proteomes" id="UP000199310"/>
    </source>
</evidence>
<dbReference type="Proteomes" id="UP000199310">
    <property type="component" value="Unassembled WGS sequence"/>
</dbReference>
<name>A0A1I0S7B8_9BACT</name>
<gene>
    <name evidence="1" type="ORF">SAMN04488122_4332</name>
</gene>
<dbReference type="AlphaFoldDB" id="A0A1I0S7B8"/>
<dbReference type="EMBL" id="FOJG01000002">
    <property type="protein sequence ID" value="SEW51576.1"/>
    <property type="molecule type" value="Genomic_DNA"/>
</dbReference>
<proteinExistence type="predicted"/>
<reference evidence="2" key="1">
    <citation type="submission" date="2016-10" db="EMBL/GenBank/DDBJ databases">
        <authorList>
            <person name="Varghese N."/>
            <person name="Submissions S."/>
        </authorList>
    </citation>
    <scope>NUCLEOTIDE SEQUENCE [LARGE SCALE GENOMIC DNA]</scope>
    <source>
        <strain evidence="2">DSM 3695</strain>
    </source>
</reference>
<evidence type="ECO:0000313" key="1">
    <source>
        <dbReference type="EMBL" id="SEW51576.1"/>
    </source>
</evidence>
<protein>
    <submittedName>
        <fullName evidence="1">Uncharacterized protein</fullName>
    </submittedName>
</protein>